<dbReference type="InterPro" id="IPR009057">
    <property type="entry name" value="Homeodomain-like_sf"/>
</dbReference>
<dbReference type="GO" id="GO:0001156">
    <property type="term" value="F:TFIIIC-class transcription factor complex binding"/>
    <property type="evidence" value="ECO:0007669"/>
    <property type="project" value="TreeGrafter"/>
</dbReference>
<dbReference type="Pfam" id="PF15963">
    <property type="entry name" value="Myb_DNA-bind_7"/>
    <property type="match status" value="1"/>
</dbReference>
<feature type="compositionally biased region" description="Basic residues" evidence="1">
    <location>
        <begin position="1"/>
        <end position="12"/>
    </location>
</feature>
<organism evidence="3 4">
    <name type="scientific">Coniochaeta pulveracea</name>
    <dbReference type="NCBI Taxonomy" id="177199"/>
    <lineage>
        <taxon>Eukaryota</taxon>
        <taxon>Fungi</taxon>
        <taxon>Dikarya</taxon>
        <taxon>Ascomycota</taxon>
        <taxon>Pezizomycotina</taxon>
        <taxon>Sordariomycetes</taxon>
        <taxon>Sordariomycetidae</taxon>
        <taxon>Coniochaetales</taxon>
        <taxon>Coniochaetaceae</taxon>
        <taxon>Coniochaeta</taxon>
    </lineage>
</organism>
<sequence length="593" mass="63787">MLKKKTGIKPKPKGPPLRRNVPGESQGQTEERPSQTPGPTPAPVVSEQSASTVNITQKSATDDATVPPSQAKATSLPTAAPPLEAPVPTPPPTAPVDDGPVPTGVGISEAATAETSGQQREPTLPRDTAIAVPATPPDSETVTPSEAAEIGAPVDLPQQSIEATDEPDVNEPPAVPPKSKRAPRKRKGADDNSEANGEPLHAPKRTRKKPAAAENTAVAEDGNVEDGESSQTPAPIPVRPRRVRVPVVRDASEGQSTNEGSDAGSGVGVNESQPRRRGGGGRQRSMTPEDADQQKVDMRQVKMGDLVKDLKIGKKFSRHDELLERERKKKLKAKMRAAGLDPDAVQDDAATEAASATGTPDPGASGTTSGGVKKVPEAVTSAAAVAPSFQIVDGQIVLNQASLQYDRHAAAADAAGEMEEEEEDEFTHHTTQNSYRRKIQKPNHWNDLDTEQFYDALRIFGTDFETIAKMFPGKNRRHLKLKFNREERANPTRVNAALVGERMAEIDLVDFQRRAGLQLRPTDEILREETARAEALAQQERAVEEEAAAEETRKREALLSKSAKEKEDEEDARVKGRGRGRKKKQEGGFGMFG</sequence>
<evidence type="ECO:0000313" key="3">
    <source>
        <dbReference type="EMBL" id="RKU41751.1"/>
    </source>
</evidence>
<dbReference type="AlphaFoldDB" id="A0A420Y1E9"/>
<dbReference type="OrthoDB" id="272624at2759"/>
<dbReference type="Gene3D" id="1.20.58.1880">
    <property type="match status" value="1"/>
</dbReference>
<evidence type="ECO:0000256" key="1">
    <source>
        <dbReference type="SAM" id="MobiDB-lite"/>
    </source>
</evidence>
<protein>
    <submittedName>
        <fullName evidence="3">Transcription factor TFIIIB component B</fullName>
    </submittedName>
</protein>
<dbReference type="InterPro" id="IPR039467">
    <property type="entry name" value="TFIIIB_B''_Myb"/>
</dbReference>
<gene>
    <name evidence="3" type="primary">BDP1</name>
    <name evidence="3" type="ORF">DL546_001600</name>
</gene>
<accession>A0A420Y1E9</accession>
<dbReference type="Proteomes" id="UP000275385">
    <property type="component" value="Unassembled WGS sequence"/>
</dbReference>
<dbReference type="CDD" id="cd00167">
    <property type="entry name" value="SANT"/>
    <property type="match status" value="1"/>
</dbReference>
<reference evidence="3 4" key="1">
    <citation type="submission" date="2018-08" db="EMBL/GenBank/DDBJ databases">
        <title>Draft genome of the lignicolous fungus Coniochaeta pulveracea.</title>
        <authorList>
            <person name="Borstlap C.J."/>
            <person name="De Witt R.N."/>
            <person name="Botha A."/>
            <person name="Volschenk H."/>
        </authorList>
    </citation>
    <scope>NUCLEOTIDE SEQUENCE [LARGE SCALE GENOMIC DNA]</scope>
    <source>
        <strain evidence="3 4">CAB683</strain>
    </source>
</reference>
<dbReference type="InterPro" id="IPR001005">
    <property type="entry name" value="SANT/Myb"/>
</dbReference>
<dbReference type="GO" id="GO:0070898">
    <property type="term" value="P:RNA polymerase III preinitiation complex assembly"/>
    <property type="evidence" value="ECO:0007669"/>
    <property type="project" value="TreeGrafter"/>
</dbReference>
<feature type="compositionally biased region" description="Basic residues" evidence="1">
    <location>
        <begin position="575"/>
        <end position="584"/>
    </location>
</feature>
<evidence type="ECO:0000313" key="4">
    <source>
        <dbReference type="Proteomes" id="UP000275385"/>
    </source>
</evidence>
<feature type="compositionally biased region" description="Pro residues" evidence="1">
    <location>
        <begin position="79"/>
        <end position="94"/>
    </location>
</feature>
<dbReference type="PANTHER" id="PTHR22929:SF0">
    <property type="entry name" value="TRANSCRIPTION FACTOR TFIIIB COMPONENT B'' HOMOLOG"/>
    <property type="match status" value="1"/>
</dbReference>
<dbReference type="PANTHER" id="PTHR22929">
    <property type="entry name" value="RNA POLYMERASE III TRANSCRIPTION INITIATION FACTOR B"/>
    <property type="match status" value="1"/>
</dbReference>
<dbReference type="SUPFAM" id="SSF46689">
    <property type="entry name" value="Homeodomain-like"/>
    <property type="match status" value="1"/>
</dbReference>
<dbReference type="STRING" id="177199.A0A420Y1E9"/>
<name>A0A420Y1E9_9PEZI</name>
<proteinExistence type="predicted"/>
<feature type="region of interest" description="Disordered" evidence="1">
    <location>
        <begin position="330"/>
        <end position="372"/>
    </location>
</feature>
<dbReference type="SMART" id="SM00717">
    <property type="entry name" value="SANT"/>
    <property type="match status" value="1"/>
</dbReference>
<feature type="region of interest" description="Disordered" evidence="1">
    <location>
        <begin position="1"/>
        <end position="300"/>
    </location>
</feature>
<feature type="compositionally biased region" description="Polar residues" evidence="1">
    <location>
        <begin position="46"/>
        <end position="59"/>
    </location>
</feature>
<dbReference type="GO" id="GO:0000126">
    <property type="term" value="C:transcription factor TFIIIB complex"/>
    <property type="evidence" value="ECO:0007669"/>
    <property type="project" value="TreeGrafter"/>
</dbReference>
<feature type="compositionally biased region" description="Basic and acidic residues" evidence="1">
    <location>
        <begin position="550"/>
        <end position="566"/>
    </location>
</feature>
<evidence type="ECO:0000259" key="2">
    <source>
        <dbReference type="SMART" id="SM00717"/>
    </source>
</evidence>
<feature type="domain" description="Myb-like" evidence="2">
    <location>
        <begin position="441"/>
        <end position="489"/>
    </location>
</feature>
<feature type="compositionally biased region" description="Basic residues" evidence="1">
    <location>
        <begin position="178"/>
        <end position="187"/>
    </location>
</feature>
<dbReference type="EMBL" id="QVQW01000068">
    <property type="protein sequence ID" value="RKU41751.1"/>
    <property type="molecule type" value="Genomic_DNA"/>
</dbReference>
<comment type="caution">
    <text evidence="3">The sequence shown here is derived from an EMBL/GenBank/DDBJ whole genome shotgun (WGS) entry which is preliminary data.</text>
</comment>
<feature type="region of interest" description="Disordered" evidence="1">
    <location>
        <begin position="536"/>
        <end position="593"/>
    </location>
</feature>
<keyword evidence="4" id="KW-1185">Reference proteome</keyword>